<sequence length="350" mass="38920">MAFLYQMLGSKIWPPRDTGPDLTGKTLLITGANSGLGYESVVKFVRGSAKRVIMGVRSVEKGEAAKEQILAQAGETDVTIDVYQLDMLDYDSIQAFASRVDKEVDRLEYVVLNAGISPHEFRESKYGFESALQVNLISTTLLALLLLPKLMESQTPFFTPVLELVGSGTHQRLRGLLPDTDNPDKDPLEVYNTRESFESFGFLEQYSLSKLFLMYVQWHLMDLVEDESSDLARAFVVVVGPGPTQSAITREFDNRSLLFRMAFSVVYLMMKTAEQGARVYLSGLALGARGHGRFWQWDSIDRPAYYCTDPNATVRSKRVWSSIITALGKDVPGAESVLQRAKQGNSGSSV</sequence>
<dbReference type="GO" id="GO:0016491">
    <property type="term" value="F:oxidoreductase activity"/>
    <property type="evidence" value="ECO:0007669"/>
    <property type="project" value="UniProtKB-KW"/>
</dbReference>
<comment type="similarity">
    <text evidence="1">Belongs to the short-chain dehydrogenases/reductases (SDR) family.</text>
</comment>
<dbReference type="Pfam" id="PF00106">
    <property type="entry name" value="adh_short"/>
    <property type="match status" value="1"/>
</dbReference>
<dbReference type="EMBL" id="CDPU01000020">
    <property type="protein sequence ID" value="CEO50821.1"/>
    <property type="molecule type" value="Genomic_DNA"/>
</dbReference>
<protein>
    <recommendedName>
        <fullName evidence="5">Ketoreductase (KR) domain-containing protein</fullName>
    </recommendedName>
</protein>
<dbReference type="AlphaFoldDB" id="A0A0B7K7Z6"/>
<dbReference type="SUPFAM" id="SSF51735">
    <property type="entry name" value="NAD(P)-binding Rossmann-fold domains"/>
    <property type="match status" value="1"/>
</dbReference>
<organism evidence="4">
    <name type="scientific">Bionectria ochroleuca</name>
    <name type="common">Gliocladium roseum</name>
    <dbReference type="NCBI Taxonomy" id="29856"/>
    <lineage>
        <taxon>Eukaryota</taxon>
        <taxon>Fungi</taxon>
        <taxon>Dikarya</taxon>
        <taxon>Ascomycota</taxon>
        <taxon>Pezizomycotina</taxon>
        <taxon>Sordariomycetes</taxon>
        <taxon>Hypocreomycetidae</taxon>
        <taxon>Hypocreales</taxon>
        <taxon>Bionectriaceae</taxon>
        <taxon>Clonostachys</taxon>
    </lineage>
</organism>
<dbReference type="InterPro" id="IPR036291">
    <property type="entry name" value="NAD(P)-bd_dom_sf"/>
</dbReference>
<dbReference type="PANTHER" id="PTHR24320">
    <property type="entry name" value="RETINOL DEHYDROGENASE"/>
    <property type="match status" value="1"/>
</dbReference>
<reference evidence="4" key="1">
    <citation type="submission" date="2015-01" db="EMBL/GenBank/DDBJ databases">
        <authorList>
            <person name="Durling Mikael"/>
        </authorList>
    </citation>
    <scope>NUCLEOTIDE SEQUENCE</scope>
</reference>
<evidence type="ECO:0000256" key="1">
    <source>
        <dbReference type="ARBA" id="ARBA00006484"/>
    </source>
</evidence>
<keyword evidence="2" id="KW-0521">NADP</keyword>
<dbReference type="PANTHER" id="PTHR24320:SF252">
    <property type="entry name" value="DEHYDROGENASE_REDUCTASE FAMILY PROTEIN, PUTATIVE (AFU_ORTHOLOGUE AFUA_3G08550)-RELATED"/>
    <property type="match status" value="1"/>
</dbReference>
<gene>
    <name evidence="4" type="ORF">BN869_000006879_1</name>
</gene>
<name>A0A0B7K7Z6_BIOOC</name>
<accession>A0A0B7K7Z6</accession>
<dbReference type="Gene3D" id="3.40.50.720">
    <property type="entry name" value="NAD(P)-binding Rossmann-like Domain"/>
    <property type="match status" value="1"/>
</dbReference>
<evidence type="ECO:0000256" key="2">
    <source>
        <dbReference type="ARBA" id="ARBA00022857"/>
    </source>
</evidence>
<proteinExistence type="inferred from homology"/>
<keyword evidence="3" id="KW-0560">Oxidoreductase</keyword>
<dbReference type="InterPro" id="IPR002347">
    <property type="entry name" value="SDR_fam"/>
</dbReference>
<evidence type="ECO:0008006" key="5">
    <source>
        <dbReference type="Google" id="ProtNLM"/>
    </source>
</evidence>
<evidence type="ECO:0000313" key="4">
    <source>
        <dbReference type="EMBL" id="CEO50821.1"/>
    </source>
</evidence>
<evidence type="ECO:0000256" key="3">
    <source>
        <dbReference type="ARBA" id="ARBA00023002"/>
    </source>
</evidence>